<organism evidence="1 2">
    <name type="scientific">Orbilia oligospora</name>
    <name type="common">Nematode-trapping fungus</name>
    <name type="synonym">Arthrobotrys oligospora</name>
    <dbReference type="NCBI Taxonomy" id="2813651"/>
    <lineage>
        <taxon>Eukaryota</taxon>
        <taxon>Fungi</taxon>
        <taxon>Dikarya</taxon>
        <taxon>Ascomycota</taxon>
        <taxon>Pezizomycotina</taxon>
        <taxon>Orbiliomycetes</taxon>
        <taxon>Orbiliales</taxon>
        <taxon>Orbiliaceae</taxon>
        <taxon>Orbilia</taxon>
    </lineage>
</organism>
<accession>A0A7C8NLF9</accession>
<comment type="caution">
    <text evidence="1">The sequence shown here is derived from an EMBL/GenBank/DDBJ whole genome shotgun (WGS) entry which is preliminary data.</text>
</comment>
<dbReference type="AlphaFoldDB" id="A0A7C8NLF9"/>
<evidence type="ECO:0000313" key="1">
    <source>
        <dbReference type="EMBL" id="KAF3111969.1"/>
    </source>
</evidence>
<dbReference type="Proteomes" id="UP000475325">
    <property type="component" value="Unassembled WGS sequence"/>
</dbReference>
<sequence>MRTGEFPMHFTGDIDLRVRRFWTIVVGSMTTPPLAFMSRAVDPKKRTTTSDPKSASRVLMVSTGRCTFANERVHYPSCMIAGAYKEDRNSELEITFTGVGGLDEANATKKVTQGSKIPFEPEDPHAGYLVKPKTMWSHRTCWPTLRGTSGVEDPQVGYLINNKK</sequence>
<reference evidence="1 2" key="1">
    <citation type="submission" date="2019-06" db="EMBL/GenBank/DDBJ databases">
        <authorList>
            <person name="Palmer J.M."/>
        </authorList>
    </citation>
    <scope>NUCLEOTIDE SEQUENCE [LARGE SCALE GENOMIC DNA]</scope>
    <source>
        <strain evidence="1 2">TWF102</strain>
    </source>
</reference>
<proteinExistence type="predicted"/>
<evidence type="ECO:0000313" key="2">
    <source>
        <dbReference type="Proteomes" id="UP000475325"/>
    </source>
</evidence>
<gene>
    <name evidence="1" type="ORF">TWF102_005724</name>
</gene>
<name>A0A7C8NLF9_ORBOL</name>
<protein>
    <submittedName>
        <fullName evidence="1">Uncharacterized protein</fullName>
    </submittedName>
</protein>
<dbReference type="EMBL" id="WIQW01000003">
    <property type="protein sequence ID" value="KAF3111969.1"/>
    <property type="molecule type" value="Genomic_DNA"/>
</dbReference>